<feature type="compositionally biased region" description="Low complexity" evidence="1">
    <location>
        <begin position="350"/>
        <end position="371"/>
    </location>
</feature>
<reference evidence="2 4" key="1">
    <citation type="journal article" date="2014" name="BMC Genomics">
        <title>Genome sequence of Anopheles sinensis provides insight into genetics basis of mosquito competence for malaria parasites.</title>
        <authorList>
            <person name="Zhou D."/>
            <person name="Zhang D."/>
            <person name="Ding G."/>
            <person name="Shi L."/>
            <person name="Hou Q."/>
            <person name="Ye Y."/>
            <person name="Xu Y."/>
            <person name="Zhou H."/>
            <person name="Xiong C."/>
            <person name="Li S."/>
            <person name="Yu J."/>
            <person name="Hong S."/>
            <person name="Yu X."/>
            <person name="Zou P."/>
            <person name="Chen C."/>
            <person name="Chang X."/>
            <person name="Wang W."/>
            <person name="Lv Y."/>
            <person name="Sun Y."/>
            <person name="Ma L."/>
            <person name="Shen B."/>
            <person name="Zhu C."/>
        </authorList>
    </citation>
    <scope>NUCLEOTIDE SEQUENCE [LARGE SCALE GENOMIC DNA]</scope>
</reference>
<evidence type="ECO:0000313" key="3">
    <source>
        <dbReference type="EnsemblMetazoa" id="ASIC020323-PA"/>
    </source>
</evidence>
<feature type="region of interest" description="Disordered" evidence="1">
    <location>
        <begin position="414"/>
        <end position="468"/>
    </location>
</feature>
<dbReference type="Proteomes" id="UP000030765">
    <property type="component" value="Unassembled WGS sequence"/>
</dbReference>
<gene>
    <name evidence="2" type="ORF">ZHAS_00020323</name>
</gene>
<evidence type="ECO:0000256" key="1">
    <source>
        <dbReference type="SAM" id="MobiDB-lite"/>
    </source>
</evidence>
<dbReference type="EMBL" id="ATLV01025122">
    <property type="status" value="NOT_ANNOTATED_CDS"/>
    <property type="molecule type" value="Genomic_DNA"/>
</dbReference>
<feature type="compositionally biased region" description="Low complexity" evidence="1">
    <location>
        <begin position="597"/>
        <end position="633"/>
    </location>
</feature>
<keyword evidence="4" id="KW-1185">Reference proteome</keyword>
<organism evidence="2">
    <name type="scientific">Anopheles sinensis</name>
    <name type="common">Mosquito</name>
    <dbReference type="NCBI Taxonomy" id="74873"/>
    <lineage>
        <taxon>Eukaryota</taxon>
        <taxon>Metazoa</taxon>
        <taxon>Ecdysozoa</taxon>
        <taxon>Arthropoda</taxon>
        <taxon>Hexapoda</taxon>
        <taxon>Insecta</taxon>
        <taxon>Pterygota</taxon>
        <taxon>Neoptera</taxon>
        <taxon>Endopterygota</taxon>
        <taxon>Diptera</taxon>
        <taxon>Nematocera</taxon>
        <taxon>Culicoidea</taxon>
        <taxon>Culicidae</taxon>
        <taxon>Anophelinae</taxon>
        <taxon>Anopheles</taxon>
    </lineage>
</organism>
<dbReference type="AlphaFoldDB" id="A0A084WPR9"/>
<feature type="region of interest" description="Disordered" evidence="1">
    <location>
        <begin position="344"/>
        <end position="371"/>
    </location>
</feature>
<dbReference type="PANTHER" id="PTHR14312:SF1">
    <property type="entry name" value="BASIC-LEUCINE ZIPPER TRANSCRIPTION FACTOR A"/>
    <property type="match status" value="1"/>
</dbReference>
<accession>A0A084WPR9</accession>
<feature type="region of interest" description="Disordered" evidence="1">
    <location>
        <begin position="256"/>
        <end position="313"/>
    </location>
</feature>
<dbReference type="GO" id="GO:0010468">
    <property type="term" value="P:regulation of gene expression"/>
    <property type="evidence" value="ECO:0007669"/>
    <property type="project" value="TreeGrafter"/>
</dbReference>
<dbReference type="VEuPathDB" id="VectorBase:ASIC020323"/>
<reference evidence="3" key="2">
    <citation type="submission" date="2020-05" db="UniProtKB">
        <authorList>
            <consortium name="EnsemblMetazoa"/>
        </authorList>
    </citation>
    <scope>IDENTIFICATION</scope>
</reference>
<feature type="region of interest" description="Disordered" evidence="1">
    <location>
        <begin position="591"/>
        <end position="633"/>
    </location>
</feature>
<sequence>MPSKKRSPSLAEKECARKSISGPIDDDSLKRLNSNIFGNSINYFCDLSQNKENFITTSSFYVNDDDTDDYCYSDFFMTSSITLSSRKIKKLPKIQNIANHPRSSQSMSFIAADVNAAYRNFSLVAEAPYNDATTQQQQQQQNHQLSSGQQALTYYPELDEYGSASTTDRRLLPAGRHDSYADTNSTHSMSYGGGSGRKQQSAYAGSGSGQSGSNAFCNHNPIYSDQLDNNNSTNVGALMLLNGELGKAATVGTKKQLPVIQPPSSGGGGHESLGYPYKPQLYPTSSGSGGATSGGRDELGGSSSLQNGYGKDLQGYTTSGGLYDAGPGEMSSKRPTLMNDRVTALKSRSRSSTPVSSSGGSSSRSDYSTASKQQSAYDNAYQGYDAMNHVTACTGSVASSSAGSVYTSSMGGAYGSSAASSSGGGYGTTTTTTTPKLLPKPVPSSGGSSHKSNNYLSSPDKKPPLRRSPDRVAENMYYDDHQDSFLMASSEKDTYGGTGAGDEPRRSSYDQHRNDRAPYDLMDDVGESFGGAYDDDHYPDDDHLPIDTSNTHSSKKLPKVGHGSDGISKKQLHFFDEREECFDEELEELEQANAAKQQQHQQQQQQQGQQQEQQTGQQPGQQSTNGTAGSGVLAGASASTNALLEHGYDVKADKLDQLNGVTGSGANGAGGAGLTPGTGAPGDGAIVTDISKDITQQQGKRENFNARDKWLWAYDQIINNQHT</sequence>
<dbReference type="PANTHER" id="PTHR14312">
    <property type="entry name" value="CREB/ATF BZIP TRANSCRIPTION FACTOR"/>
    <property type="match status" value="1"/>
</dbReference>
<evidence type="ECO:0000313" key="2">
    <source>
        <dbReference type="EMBL" id="KFB52213.1"/>
    </source>
</evidence>
<evidence type="ECO:0000313" key="4">
    <source>
        <dbReference type="Proteomes" id="UP000030765"/>
    </source>
</evidence>
<dbReference type="EMBL" id="KE525369">
    <property type="protein sequence ID" value="KFB52213.1"/>
    <property type="molecule type" value="Genomic_DNA"/>
</dbReference>
<feature type="region of interest" description="Disordered" evidence="1">
    <location>
        <begin position="491"/>
        <end position="566"/>
    </location>
</feature>
<feature type="compositionally biased region" description="Basic and acidic residues" evidence="1">
    <location>
        <begin position="534"/>
        <end position="545"/>
    </location>
</feature>
<feature type="compositionally biased region" description="Basic and acidic residues" evidence="1">
    <location>
        <begin position="167"/>
        <end position="180"/>
    </location>
</feature>
<protein>
    <submittedName>
        <fullName evidence="2">AGAP013381-PA-like protein</fullName>
    </submittedName>
</protein>
<feature type="compositionally biased region" description="Low complexity" evidence="1">
    <location>
        <begin position="199"/>
        <end position="211"/>
    </location>
</feature>
<dbReference type="VEuPathDB" id="VectorBase:ASIS008740"/>
<dbReference type="GO" id="GO:0043565">
    <property type="term" value="F:sequence-specific DNA binding"/>
    <property type="evidence" value="ECO:0007669"/>
    <property type="project" value="TreeGrafter"/>
</dbReference>
<dbReference type="GO" id="GO:0005634">
    <property type="term" value="C:nucleus"/>
    <property type="evidence" value="ECO:0007669"/>
    <property type="project" value="TreeGrafter"/>
</dbReference>
<proteinExistence type="predicted"/>
<name>A0A084WPR9_ANOSI</name>
<dbReference type="OMA" id="YCYSDFF"/>
<feature type="compositionally biased region" description="Basic and acidic residues" evidence="1">
    <location>
        <begin position="459"/>
        <end position="468"/>
    </location>
</feature>
<dbReference type="EnsemblMetazoa" id="ASIC020323-RA">
    <property type="protein sequence ID" value="ASIC020323-PA"/>
    <property type="gene ID" value="ASIC020323"/>
</dbReference>
<dbReference type="OrthoDB" id="7744853at2759"/>
<feature type="compositionally biased region" description="Basic and acidic residues" evidence="1">
    <location>
        <begin position="502"/>
        <end position="518"/>
    </location>
</feature>
<feature type="region of interest" description="Disordered" evidence="1">
    <location>
        <begin position="163"/>
        <end position="211"/>
    </location>
</feature>
<feature type="compositionally biased region" description="Polar residues" evidence="1">
    <location>
        <begin position="445"/>
        <end position="457"/>
    </location>
</feature>